<dbReference type="EMBL" id="CP127294">
    <property type="protein sequence ID" value="WIX77290.1"/>
    <property type="molecule type" value="Genomic_DNA"/>
</dbReference>
<evidence type="ECO:0000313" key="5">
    <source>
        <dbReference type="Proteomes" id="UP001236014"/>
    </source>
</evidence>
<dbReference type="GO" id="GO:0016791">
    <property type="term" value="F:phosphatase activity"/>
    <property type="evidence" value="ECO:0007669"/>
    <property type="project" value="TreeGrafter"/>
</dbReference>
<dbReference type="PANTHER" id="PTHR43156:SF2">
    <property type="entry name" value="STAGE II SPORULATION PROTEIN E"/>
    <property type="match status" value="1"/>
</dbReference>
<sequence>MPVEPTARDRLRRLESITDAALGRLDLEPLLRTLLERVRELFDVDTATVLRHDEAAGQLTAIASAGIEEEVFQGVRVAVGSGFAGRVAAQRAPVLIDHVDESTVINALLWERGLKVLLGVPMLARGELVGVLHIGSTVKRAFDADDIELLQVAAARLALTMVAEAAGEDRAAATALQRSLLPARIASVPGMDFASRYVPGADFAVGGDWYDVFPLPGDRLGIVMGDVAGHGLGAAVVMGRLRSALRAYALDAASPAEALGKLSRKMNHFEKGIMATVAYAVVPPDRETLVLSLAGHPPPVLATPGSPARLLDVPPDLPVGLGLPPADRRDTVVALPPECALGFYTDGLVERRDADLDDGFRKLTTAMTTGDPEAVCARVMAALVGTNPAQDDVALLVATKRPVRP</sequence>
<dbReference type="Pfam" id="PF07228">
    <property type="entry name" value="SpoIIE"/>
    <property type="match status" value="1"/>
</dbReference>
<dbReference type="AlphaFoldDB" id="A0A9Y2MQI0"/>
<dbReference type="KEGG" id="acab:QRX50_38745"/>
<dbReference type="SUPFAM" id="SSF55781">
    <property type="entry name" value="GAF domain-like"/>
    <property type="match status" value="1"/>
</dbReference>
<evidence type="ECO:0000256" key="1">
    <source>
        <dbReference type="ARBA" id="ARBA00022801"/>
    </source>
</evidence>
<proteinExistence type="predicted"/>
<dbReference type="InterPro" id="IPR001932">
    <property type="entry name" value="PPM-type_phosphatase-like_dom"/>
</dbReference>
<name>A0A9Y2MQI0_9PSEU</name>
<feature type="domain" description="PPM-type phosphatase" evidence="3">
    <location>
        <begin position="188"/>
        <end position="400"/>
    </location>
</feature>
<accession>A0A9Y2MQI0</accession>
<dbReference type="Proteomes" id="UP001236014">
    <property type="component" value="Chromosome"/>
</dbReference>
<dbReference type="SUPFAM" id="SSF81606">
    <property type="entry name" value="PP2C-like"/>
    <property type="match status" value="1"/>
</dbReference>
<dbReference type="PANTHER" id="PTHR43156">
    <property type="entry name" value="STAGE II SPORULATION PROTEIN E-RELATED"/>
    <property type="match status" value="1"/>
</dbReference>
<evidence type="ECO:0000313" key="4">
    <source>
        <dbReference type="EMBL" id="WIX77290.1"/>
    </source>
</evidence>
<dbReference type="SMART" id="SM00065">
    <property type="entry name" value="GAF"/>
    <property type="match status" value="1"/>
</dbReference>
<dbReference type="InterPro" id="IPR003018">
    <property type="entry name" value="GAF"/>
</dbReference>
<feature type="domain" description="GAF" evidence="2">
    <location>
        <begin position="26"/>
        <end position="171"/>
    </location>
</feature>
<gene>
    <name evidence="4" type="ORF">QRX50_38745</name>
</gene>
<evidence type="ECO:0000259" key="2">
    <source>
        <dbReference type="SMART" id="SM00065"/>
    </source>
</evidence>
<dbReference type="SMART" id="SM00331">
    <property type="entry name" value="PP2C_SIG"/>
    <property type="match status" value="1"/>
</dbReference>
<dbReference type="RefSeq" id="WP_285968031.1">
    <property type="nucleotide sequence ID" value="NZ_CP127294.1"/>
</dbReference>
<reference evidence="4 5" key="1">
    <citation type="submission" date="2023-06" db="EMBL/GenBank/DDBJ databases">
        <authorList>
            <person name="Oyuntsetseg B."/>
            <person name="Kim S.B."/>
        </authorList>
    </citation>
    <scope>NUCLEOTIDE SEQUENCE [LARGE SCALE GENOMIC DNA]</scope>
    <source>
        <strain evidence="4 5">2-15</strain>
    </source>
</reference>
<evidence type="ECO:0000259" key="3">
    <source>
        <dbReference type="SMART" id="SM00331"/>
    </source>
</evidence>
<dbReference type="InterPro" id="IPR029016">
    <property type="entry name" value="GAF-like_dom_sf"/>
</dbReference>
<dbReference type="Gene3D" id="3.60.40.10">
    <property type="entry name" value="PPM-type phosphatase domain"/>
    <property type="match status" value="1"/>
</dbReference>
<organism evidence="4 5">
    <name type="scientific">Amycolatopsis carbonis</name>
    <dbReference type="NCBI Taxonomy" id="715471"/>
    <lineage>
        <taxon>Bacteria</taxon>
        <taxon>Bacillati</taxon>
        <taxon>Actinomycetota</taxon>
        <taxon>Actinomycetes</taxon>
        <taxon>Pseudonocardiales</taxon>
        <taxon>Pseudonocardiaceae</taxon>
        <taxon>Amycolatopsis</taxon>
    </lineage>
</organism>
<keyword evidence="5" id="KW-1185">Reference proteome</keyword>
<protein>
    <submittedName>
        <fullName evidence="4">SpoIIE family protein phosphatase</fullName>
    </submittedName>
</protein>
<keyword evidence="1" id="KW-0378">Hydrolase</keyword>
<dbReference type="Gene3D" id="3.30.450.40">
    <property type="match status" value="1"/>
</dbReference>
<dbReference type="InterPro" id="IPR052016">
    <property type="entry name" value="Bact_Sigma-Reg"/>
</dbReference>
<dbReference type="Pfam" id="PF01590">
    <property type="entry name" value="GAF"/>
    <property type="match status" value="1"/>
</dbReference>
<dbReference type="InterPro" id="IPR036457">
    <property type="entry name" value="PPM-type-like_dom_sf"/>
</dbReference>